<evidence type="ECO:0000313" key="3">
    <source>
        <dbReference type="EMBL" id="TMW60063.1"/>
    </source>
</evidence>
<dbReference type="InterPro" id="IPR002200">
    <property type="entry name" value="Elicitin"/>
</dbReference>
<organism evidence="3 4">
    <name type="scientific">Pythium oligandrum</name>
    <name type="common">Mycoparasitic fungus</name>
    <dbReference type="NCBI Taxonomy" id="41045"/>
    <lineage>
        <taxon>Eukaryota</taxon>
        <taxon>Sar</taxon>
        <taxon>Stramenopiles</taxon>
        <taxon>Oomycota</taxon>
        <taxon>Peronosporomycetes</taxon>
        <taxon>Pythiales</taxon>
        <taxon>Pythiaceae</taxon>
        <taxon>Pythium</taxon>
    </lineage>
</organism>
<feature type="signal peptide" evidence="2">
    <location>
        <begin position="1"/>
        <end position="20"/>
    </location>
</feature>
<accession>A0A8K1CBQ3</accession>
<proteinExistence type="predicted"/>
<keyword evidence="4" id="KW-1185">Reference proteome</keyword>
<keyword evidence="1" id="KW-1133">Transmembrane helix</keyword>
<comment type="caution">
    <text evidence="3">The sequence shown here is derived from an EMBL/GenBank/DDBJ whole genome shotgun (WGS) entry which is preliminary data.</text>
</comment>
<evidence type="ECO:0000313" key="4">
    <source>
        <dbReference type="Proteomes" id="UP000794436"/>
    </source>
</evidence>
<dbReference type="GO" id="GO:0005576">
    <property type="term" value="C:extracellular region"/>
    <property type="evidence" value="ECO:0007669"/>
    <property type="project" value="InterPro"/>
</dbReference>
<reference evidence="3" key="1">
    <citation type="submission" date="2019-03" db="EMBL/GenBank/DDBJ databases">
        <title>Long read genome sequence of the mycoparasitic Pythium oligandrum ATCC 38472 isolated from sugarbeet rhizosphere.</title>
        <authorList>
            <person name="Gaulin E."/>
        </authorList>
    </citation>
    <scope>NUCLEOTIDE SEQUENCE</scope>
    <source>
        <strain evidence="3">ATCC 38472_TT</strain>
    </source>
</reference>
<dbReference type="OrthoDB" id="165058at2759"/>
<sequence>MKLNSLIYTLVLAGGSVVRAGECSKKQLESIAQYDAKAASACGTNIDGLFASSGSSVAVCKNQDCVEVLDSVADEYPDCTAAGLNLSNMLEAIAQYCKTEGNSTDGSHSGSTTASKPECSLSDKTKVTDLQNGPAMTEARGQAGVTRTYAKICSSECTTYMKEKYIPALPDCTLDGGDVEEATNIMLLYCAWIKFRAPFVPRHLALDIGRTVFAGLNAVELGLCLGLWLVYGISASADEDRLGLLIALTVVFIAQVVYIHPKLYLRGDFAIYEELKRAPEDLSSHQMMVFSEMQDTVTNNAQPPAFFHIIYVLGEVAKVVLLVLYSVHFLRQLSGTA</sequence>
<feature type="transmembrane region" description="Helical" evidence="1">
    <location>
        <begin position="305"/>
        <end position="327"/>
    </location>
</feature>
<dbReference type="AlphaFoldDB" id="A0A8K1CBQ3"/>
<feature type="chain" id="PRO_5035464894" evidence="2">
    <location>
        <begin position="21"/>
        <end position="337"/>
    </location>
</feature>
<feature type="transmembrane region" description="Helical" evidence="1">
    <location>
        <begin position="212"/>
        <end position="230"/>
    </location>
</feature>
<name>A0A8K1CBQ3_PYTOL</name>
<keyword evidence="2" id="KW-0732">Signal</keyword>
<feature type="transmembrane region" description="Helical" evidence="1">
    <location>
        <begin position="242"/>
        <end position="260"/>
    </location>
</feature>
<dbReference type="EMBL" id="SPLM01000108">
    <property type="protein sequence ID" value="TMW60063.1"/>
    <property type="molecule type" value="Genomic_DNA"/>
</dbReference>
<keyword evidence="1" id="KW-0472">Membrane</keyword>
<keyword evidence="1" id="KW-0812">Transmembrane</keyword>
<gene>
    <name evidence="3" type="ORF">Poli38472_000105</name>
</gene>
<dbReference type="Proteomes" id="UP000794436">
    <property type="component" value="Unassembled WGS sequence"/>
</dbReference>
<evidence type="ECO:0000256" key="1">
    <source>
        <dbReference type="SAM" id="Phobius"/>
    </source>
</evidence>
<evidence type="ECO:0000256" key="2">
    <source>
        <dbReference type="SAM" id="SignalP"/>
    </source>
</evidence>
<dbReference type="SMART" id="SM01187">
    <property type="entry name" value="Elicitin"/>
    <property type="match status" value="2"/>
</dbReference>
<protein>
    <submittedName>
        <fullName evidence="3">Uncharacterized protein</fullName>
    </submittedName>
</protein>